<feature type="domain" description="Major facilitator superfamily (MFS) profile" evidence="9">
    <location>
        <begin position="8"/>
        <end position="418"/>
    </location>
</feature>
<sequence length="418" mass="44959">MIPKRYSAALAGALGNTLEWFDFAVYGYFATALGKVFFPSDDPSFQTVASFGIFAIGYLARPIGSLVLGPVGDLLGRKKMMTTSIIIMGLASFLVALLPTYAQVGAIAAYALMLLRMTQGFSVGGEYTGSMVYATEASPTGKEGLMSGIAHAGALLGFFLGSLVAALTAHFFGEENVNDWAWRMPFLLGALVAIAGWRLRAHMPETFEDAIEHKISSKELTALILSRLKDVIKNWRILGKIAAIISFSNILFYVEFVYFVDYVAKHGGSMQSANTVATAVQLIGIPIVVLGGWLADKLGRVKITQYATWLGTILAIPCVLASQLGGVTGLAIGQLLIAIPVMLLFGAQGVLISKMVRPEQRCSVFAIGYSLAVAIFAGTSPMVTSWLLEINEWAWGPAAYCFIYAIPAIYALRNMKDD</sequence>
<proteinExistence type="predicted"/>
<keyword evidence="2" id="KW-0813">Transport</keyword>
<dbReference type="EMBL" id="FYEX01000001">
    <property type="protein sequence ID" value="SNC60494.1"/>
    <property type="molecule type" value="Genomic_DNA"/>
</dbReference>
<dbReference type="Proteomes" id="UP000197215">
    <property type="component" value="Unassembled WGS sequence"/>
</dbReference>
<evidence type="ECO:0000256" key="7">
    <source>
        <dbReference type="ARBA" id="ARBA00023136"/>
    </source>
</evidence>
<evidence type="ECO:0000313" key="11">
    <source>
        <dbReference type="Proteomes" id="UP000197215"/>
    </source>
</evidence>
<evidence type="ECO:0000256" key="6">
    <source>
        <dbReference type="ARBA" id="ARBA00022989"/>
    </source>
</evidence>
<keyword evidence="5" id="KW-0769">Symport</keyword>
<protein>
    <submittedName>
        <fullName evidence="10">MFS transporter, MHS family, proline/betaine transporter</fullName>
    </submittedName>
</protein>
<evidence type="ECO:0000256" key="2">
    <source>
        <dbReference type="ARBA" id="ARBA00022448"/>
    </source>
</evidence>
<dbReference type="InterPro" id="IPR020846">
    <property type="entry name" value="MFS_dom"/>
</dbReference>
<reference evidence="10 11" key="1">
    <citation type="submission" date="2017-06" db="EMBL/GenBank/DDBJ databases">
        <authorList>
            <person name="Kim H.J."/>
            <person name="Triplett B.A."/>
        </authorList>
    </citation>
    <scope>NUCLEOTIDE SEQUENCE [LARGE SCALE GENOMIC DNA]</scope>
    <source>
        <strain evidence="10 11">MWH-VicM1</strain>
    </source>
</reference>
<evidence type="ECO:0000256" key="1">
    <source>
        <dbReference type="ARBA" id="ARBA00004651"/>
    </source>
</evidence>
<name>A0A212T3Y8_9BURK</name>
<feature type="transmembrane region" description="Helical" evidence="8">
    <location>
        <begin position="148"/>
        <end position="168"/>
    </location>
</feature>
<keyword evidence="4 8" id="KW-0812">Transmembrane</keyword>
<comment type="subcellular location">
    <subcellularLocation>
        <location evidence="1">Cell membrane</location>
        <topology evidence="1">Multi-pass membrane protein</topology>
    </subcellularLocation>
</comment>
<dbReference type="Pfam" id="PF07690">
    <property type="entry name" value="MFS_1"/>
    <property type="match status" value="1"/>
</dbReference>
<dbReference type="PANTHER" id="PTHR43528:SF1">
    <property type="entry name" value="ALPHA-KETOGLUTARATE PERMEASE"/>
    <property type="match status" value="1"/>
</dbReference>
<dbReference type="Gene3D" id="1.20.1250.20">
    <property type="entry name" value="MFS general substrate transporter like domains"/>
    <property type="match status" value="2"/>
</dbReference>
<dbReference type="SUPFAM" id="SSF103473">
    <property type="entry name" value="MFS general substrate transporter"/>
    <property type="match status" value="1"/>
</dbReference>
<feature type="transmembrane region" description="Helical" evidence="8">
    <location>
        <begin position="20"/>
        <end position="38"/>
    </location>
</feature>
<evidence type="ECO:0000256" key="3">
    <source>
        <dbReference type="ARBA" id="ARBA00022475"/>
    </source>
</evidence>
<evidence type="ECO:0000256" key="8">
    <source>
        <dbReference type="SAM" id="Phobius"/>
    </source>
</evidence>
<feature type="transmembrane region" description="Helical" evidence="8">
    <location>
        <begin position="331"/>
        <end position="352"/>
    </location>
</feature>
<feature type="transmembrane region" description="Helical" evidence="8">
    <location>
        <begin position="45"/>
        <end position="64"/>
    </location>
</feature>
<gene>
    <name evidence="10" type="ORF">SAMN06295916_0288</name>
</gene>
<dbReference type="InterPro" id="IPR036259">
    <property type="entry name" value="MFS_trans_sf"/>
</dbReference>
<keyword evidence="7 8" id="KW-0472">Membrane</keyword>
<feature type="transmembrane region" description="Helical" evidence="8">
    <location>
        <begin position="272"/>
        <end position="294"/>
    </location>
</feature>
<evidence type="ECO:0000313" key="10">
    <source>
        <dbReference type="EMBL" id="SNC60494.1"/>
    </source>
</evidence>
<feature type="transmembrane region" description="Helical" evidence="8">
    <location>
        <begin position="237"/>
        <end position="260"/>
    </location>
</feature>
<dbReference type="AlphaFoldDB" id="A0A212T3Y8"/>
<dbReference type="PANTHER" id="PTHR43528">
    <property type="entry name" value="ALPHA-KETOGLUTARATE PERMEASE"/>
    <property type="match status" value="1"/>
</dbReference>
<feature type="transmembrane region" description="Helical" evidence="8">
    <location>
        <begin position="84"/>
        <end position="112"/>
    </location>
</feature>
<keyword evidence="6 8" id="KW-1133">Transmembrane helix</keyword>
<dbReference type="InterPro" id="IPR011701">
    <property type="entry name" value="MFS"/>
</dbReference>
<evidence type="ECO:0000256" key="5">
    <source>
        <dbReference type="ARBA" id="ARBA00022847"/>
    </source>
</evidence>
<feature type="transmembrane region" description="Helical" evidence="8">
    <location>
        <begin position="394"/>
        <end position="412"/>
    </location>
</feature>
<dbReference type="PROSITE" id="PS50850">
    <property type="entry name" value="MFS"/>
    <property type="match status" value="1"/>
</dbReference>
<evidence type="ECO:0000259" key="9">
    <source>
        <dbReference type="PROSITE" id="PS50850"/>
    </source>
</evidence>
<keyword evidence="11" id="KW-1185">Reference proteome</keyword>
<dbReference type="GO" id="GO:0015293">
    <property type="term" value="F:symporter activity"/>
    <property type="evidence" value="ECO:0007669"/>
    <property type="project" value="UniProtKB-KW"/>
</dbReference>
<dbReference type="RefSeq" id="WP_088812136.1">
    <property type="nucleotide sequence ID" value="NZ_FYEX01000001.1"/>
</dbReference>
<organism evidence="10 11">
    <name type="scientific">Polynucleobacter victoriensis</name>
    <dbReference type="NCBI Taxonomy" id="2049319"/>
    <lineage>
        <taxon>Bacteria</taxon>
        <taxon>Pseudomonadati</taxon>
        <taxon>Pseudomonadota</taxon>
        <taxon>Betaproteobacteria</taxon>
        <taxon>Burkholderiales</taxon>
        <taxon>Burkholderiaceae</taxon>
        <taxon>Polynucleobacter</taxon>
    </lineage>
</organism>
<evidence type="ECO:0000256" key="4">
    <source>
        <dbReference type="ARBA" id="ARBA00022692"/>
    </source>
</evidence>
<dbReference type="GO" id="GO:0005886">
    <property type="term" value="C:plasma membrane"/>
    <property type="evidence" value="ECO:0007669"/>
    <property type="project" value="UniProtKB-SubCell"/>
</dbReference>
<feature type="transmembrane region" description="Helical" evidence="8">
    <location>
        <begin position="306"/>
        <end position="325"/>
    </location>
</feature>
<dbReference type="OrthoDB" id="6766492at2"/>
<keyword evidence="3" id="KW-1003">Cell membrane</keyword>
<feature type="transmembrane region" description="Helical" evidence="8">
    <location>
        <begin position="364"/>
        <end position="388"/>
    </location>
</feature>
<accession>A0A212T3Y8</accession>
<dbReference type="InterPro" id="IPR051084">
    <property type="entry name" value="H+-coupled_symporters"/>
</dbReference>